<dbReference type="Gene3D" id="1.50.40.10">
    <property type="entry name" value="Mitochondrial carrier domain"/>
    <property type="match status" value="2"/>
</dbReference>
<keyword evidence="5" id="KW-1133">Transmembrane helix</keyword>
<evidence type="ECO:0000256" key="7">
    <source>
        <dbReference type="PROSITE-ProRule" id="PRU00282"/>
    </source>
</evidence>
<dbReference type="GO" id="GO:0005524">
    <property type="term" value="F:ATP binding"/>
    <property type="evidence" value="ECO:0007669"/>
    <property type="project" value="UniProtKB-UniRule"/>
</dbReference>
<dbReference type="SMART" id="SM00220">
    <property type="entry name" value="S_TKc"/>
    <property type="match status" value="1"/>
</dbReference>
<evidence type="ECO:0000259" key="10">
    <source>
        <dbReference type="PROSITE" id="PS50011"/>
    </source>
</evidence>
<evidence type="ECO:0000313" key="12">
    <source>
        <dbReference type="Proteomes" id="UP000789508"/>
    </source>
</evidence>
<evidence type="ECO:0000256" key="3">
    <source>
        <dbReference type="ARBA" id="ARBA00022741"/>
    </source>
</evidence>
<feature type="region of interest" description="Disordered" evidence="9">
    <location>
        <begin position="522"/>
        <end position="569"/>
    </location>
</feature>
<keyword evidence="6 7" id="KW-0472">Membrane</keyword>
<dbReference type="CDD" id="cd22849">
    <property type="entry name" value="NuzM"/>
    <property type="match status" value="1"/>
</dbReference>
<dbReference type="InterPro" id="IPR023395">
    <property type="entry name" value="MCP_dom_sf"/>
</dbReference>
<evidence type="ECO:0000256" key="9">
    <source>
        <dbReference type="SAM" id="MobiDB-lite"/>
    </source>
</evidence>
<dbReference type="Proteomes" id="UP000789508">
    <property type="component" value="Unassembled WGS sequence"/>
</dbReference>
<name>A0A9N8YW16_9GLOM</name>
<dbReference type="PROSITE" id="PS50920">
    <property type="entry name" value="SOLCAR"/>
    <property type="match status" value="3"/>
</dbReference>
<dbReference type="InterPro" id="IPR016813">
    <property type="entry name" value="NADH_Ub_cplx-1_21kDa"/>
</dbReference>
<dbReference type="InterPro" id="IPR018108">
    <property type="entry name" value="MCP_transmembrane"/>
</dbReference>
<keyword evidence="3 8" id="KW-0547">Nucleotide-binding</keyword>
<dbReference type="InterPro" id="IPR011009">
    <property type="entry name" value="Kinase-like_dom_sf"/>
</dbReference>
<dbReference type="EMBL" id="CAJVPS010000090">
    <property type="protein sequence ID" value="CAG8450343.1"/>
    <property type="molecule type" value="Genomic_DNA"/>
</dbReference>
<evidence type="ECO:0000256" key="6">
    <source>
        <dbReference type="ARBA" id="ARBA00023136"/>
    </source>
</evidence>
<evidence type="ECO:0000256" key="8">
    <source>
        <dbReference type="PROSITE-ProRule" id="PRU10141"/>
    </source>
</evidence>
<reference evidence="11" key="1">
    <citation type="submission" date="2021-06" db="EMBL/GenBank/DDBJ databases">
        <authorList>
            <person name="Kallberg Y."/>
            <person name="Tangrot J."/>
            <person name="Rosling A."/>
        </authorList>
    </citation>
    <scope>NUCLEOTIDE SEQUENCE</scope>
    <source>
        <strain evidence="11">FL130A</strain>
    </source>
</reference>
<dbReference type="InterPro" id="IPR000719">
    <property type="entry name" value="Prot_kinase_dom"/>
</dbReference>
<feature type="domain" description="Protein kinase" evidence="10">
    <location>
        <begin position="11"/>
        <end position="272"/>
    </location>
</feature>
<evidence type="ECO:0000313" key="11">
    <source>
        <dbReference type="EMBL" id="CAG8450343.1"/>
    </source>
</evidence>
<feature type="compositionally biased region" description="Basic and acidic residues" evidence="9">
    <location>
        <begin position="537"/>
        <end position="546"/>
    </location>
</feature>
<proteinExistence type="predicted"/>
<dbReference type="PROSITE" id="PS50011">
    <property type="entry name" value="PROTEIN_KINASE_DOM"/>
    <property type="match status" value="1"/>
</dbReference>
<comment type="subcellular location">
    <subcellularLocation>
        <location evidence="1">Membrane</location>
        <topology evidence="1">Multi-pass membrane protein</topology>
    </subcellularLocation>
</comment>
<dbReference type="CDD" id="cd05117">
    <property type="entry name" value="STKc_CAMK"/>
    <property type="match status" value="1"/>
</dbReference>
<dbReference type="GO" id="GO:0016020">
    <property type="term" value="C:membrane"/>
    <property type="evidence" value="ECO:0007669"/>
    <property type="project" value="UniProtKB-SubCell"/>
</dbReference>
<evidence type="ECO:0000256" key="1">
    <source>
        <dbReference type="ARBA" id="ARBA00004141"/>
    </source>
</evidence>
<feature type="repeat" description="Solcar" evidence="7">
    <location>
        <begin position="801"/>
        <end position="888"/>
    </location>
</feature>
<dbReference type="OrthoDB" id="40902at2759"/>
<dbReference type="PANTHER" id="PTHR24347">
    <property type="entry name" value="SERINE/THREONINE-PROTEIN KINASE"/>
    <property type="match status" value="1"/>
</dbReference>
<dbReference type="Pfam" id="PF00069">
    <property type="entry name" value="Pkinase"/>
    <property type="match status" value="1"/>
</dbReference>
<evidence type="ECO:0000256" key="4">
    <source>
        <dbReference type="ARBA" id="ARBA00022840"/>
    </source>
</evidence>
<organism evidence="11 12">
    <name type="scientific">Ambispora leptoticha</name>
    <dbReference type="NCBI Taxonomy" id="144679"/>
    <lineage>
        <taxon>Eukaryota</taxon>
        <taxon>Fungi</taxon>
        <taxon>Fungi incertae sedis</taxon>
        <taxon>Mucoromycota</taxon>
        <taxon>Glomeromycotina</taxon>
        <taxon>Glomeromycetes</taxon>
        <taxon>Archaeosporales</taxon>
        <taxon>Ambisporaceae</taxon>
        <taxon>Ambispora</taxon>
    </lineage>
</organism>
<feature type="repeat" description="Solcar" evidence="7">
    <location>
        <begin position="593"/>
        <end position="690"/>
    </location>
</feature>
<dbReference type="FunFam" id="1.10.510.10:FF:000571">
    <property type="entry name" value="Maternal embryonic leucine zipper kinase"/>
    <property type="match status" value="1"/>
</dbReference>
<dbReference type="Pfam" id="PF00153">
    <property type="entry name" value="Mito_carr"/>
    <property type="match status" value="3"/>
</dbReference>
<dbReference type="InterPro" id="IPR008271">
    <property type="entry name" value="Ser/Thr_kinase_AS"/>
</dbReference>
<dbReference type="GO" id="GO:0004672">
    <property type="term" value="F:protein kinase activity"/>
    <property type="evidence" value="ECO:0007669"/>
    <property type="project" value="InterPro"/>
</dbReference>
<comment type="caution">
    <text evidence="11">The sequence shown here is derived from an EMBL/GenBank/DDBJ whole genome shotgun (WGS) entry which is preliminary data.</text>
</comment>
<dbReference type="AlphaFoldDB" id="A0A9N8YW16"/>
<keyword evidence="12" id="KW-1185">Reference proteome</keyword>
<evidence type="ECO:0000256" key="2">
    <source>
        <dbReference type="ARBA" id="ARBA00022692"/>
    </source>
</evidence>
<protein>
    <submittedName>
        <fullName evidence="11">7365_t:CDS:1</fullName>
    </submittedName>
</protein>
<gene>
    <name evidence="11" type="ORF">ALEPTO_LOCUS967</name>
</gene>
<feature type="compositionally biased region" description="Low complexity" evidence="9">
    <location>
        <begin position="549"/>
        <end position="566"/>
    </location>
</feature>
<dbReference type="Gene3D" id="1.10.510.10">
    <property type="entry name" value="Transferase(Phosphotransferase) domain 1"/>
    <property type="match status" value="1"/>
</dbReference>
<dbReference type="PROSITE" id="PS00108">
    <property type="entry name" value="PROTEIN_KINASE_ST"/>
    <property type="match status" value="1"/>
</dbReference>
<keyword evidence="2 7" id="KW-0812">Transmembrane</keyword>
<dbReference type="FunFam" id="3.30.200.20:FF:000153">
    <property type="entry name" value="Calcium/calmodulin-dependent protein kinase type I"/>
    <property type="match status" value="1"/>
</dbReference>
<dbReference type="PROSITE" id="PS00107">
    <property type="entry name" value="PROTEIN_KINASE_ATP"/>
    <property type="match status" value="1"/>
</dbReference>
<sequence length="896" mass="99515">MATVSTVPCQYKTGKILGQGTYAVVKEAQHIKTGQMFAVKVINKKLMEGREHMVRNEIAVLKRVSQGNKNILTLVDYFETMNNLYLVTELAEGGELFDRICEKGQFYERDAANIVRSITEAVAYLHENGIVHRDLKPENLLFRTRADDSDLLVADFGLSKIIDSETFHVLTTTCGTPGYMAPEILAKEGHGKPVDLWSIGVITYFLLCGYTPFERDDSLAETKAILEADYKFEPVEYWEGVSDIAIDFIKKLLTRDPRKRLTAVDALHHQWLSSLSSVNIPRDLLTNVRQNFNARRTFRKAVDAVKMINTLNTLTRSGSGSSLAVAGLLEKSRAEADEDVDQSILAFKLLLIAQYNKENSAHKKKRLLFGIDMSKNYLQEAHVTYTIISDRNYVETHAKCHTHLNPSTNTGVPITGTYRTPAPGSQSKYVRPTTKHSDLAENYYFQRDARRDYPRLSVFTQKDVALLFAASNMKSITAGGNGAEKGTDVTATTDTTTDISKIAENMSLTDIIAALPKPLYSKDKLPPVPNKGSHQWEYSKDADRPDPGQNNIPQQQTATTTISQTNTKKDKITTSTAITETTTNIITNRTVHSKAWLHLVAGGVGGMAGALVTCPLDVSSYYSKIGPNKVTTRPSTIPMLGKFIDTGKILGVIYRDEGWRALFKGLGPNLVGVVPARAINFFAYGNGKRILTDLNGGQETAMVHGIAAILAGLATSTATNPIWLVKTRMQLQSSTGKLLFPIKKYRNSVDCVITVVKEEGIKGLYRGLSASYLATLSKRRQGQHKMEPDDVETLVRSKDYWHLLDYFLAAGSSKLFAAGLTYPHEVLRTRLRQLPNERVKYTGLIHCAKTIIRNEGLTAMYGGLTAHLMRVVPNTAIMFFCYELILHYAGTEQTQK</sequence>
<dbReference type="SUPFAM" id="SSF56112">
    <property type="entry name" value="Protein kinase-like (PK-like)"/>
    <property type="match status" value="1"/>
</dbReference>
<dbReference type="SUPFAM" id="SSF103506">
    <property type="entry name" value="Mitochondrial carrier"/>
    <property type="match status" value="1"/>
</dbReference>
<keyword evidence="4 8" id="KW-0067">ATP-binding</keyword>
<feature type="binding site" evidence="8">
    <location>
        <position position="40"/>
    </location>
    <ligand>
        <name>ATP</name>
        <dbReference type="ChEBI" id="CHEBI:30616"/>
    </ligand>
</feature>
<accession>A0A9N8YW16</accession>
<evidence type="ECO:0000256" key="5">
    <source>
        <dbReference type="ARBA" id="ARBA00022989"/>
    </source>
</evidence>
<feature type="repeat" description="Solcar" evidence="7">
    <location>
        <begin position="699"/>
        <end position="792"/>
    </location>
</feature>
<dbReference type="InterPro" id="IPR017441">
    <property type="entry name" value="Protein_kinase_ATP_BS"/>
</dbReference>